<feature type="region of interest" description="Disordered" evidence="1">
    <location>
        <begin position="41"/>
        <end position="102"/>
    </location>
</feature>
<feature type="compositionally biased region" description="Basic and acidic residues" evidence="1">
    <location>
        <begin position="47"/>
        <end position="61"/>
    </location>
</feature>
<name>K8EQK5_9CHLO</name>
<dbReference type="GO" id="GO:0015774">
    <property type="term" value="P:polysaccharide transport"/>
    <property type="evidence" value="ECO:0007669"/>
    <property type="project" value="InterPro"/>
</dbReference>
<dbReference type="Gene3D" id="3.40.50.12580">
    <property type="match status" value="1"/>
</dbReference>
<dbReference type="InterPro" id="IPR043148">
    <property type="entry name" value="TagF_C"/>
</dbReference>
<sequence>MITTSFANNRGRAVVLLFIAGATLFAFGALFERYFVASSSPPSQRWRKSESQQHHSRRSEDVEADLSFADGGERRSEVDYDDDKEEVSGRSLFPPPSPLKRAVASSESRGRCSIYLCVQTKDKNKFSFSADQLQMAIEKEANRASALVRVNVGDALKYTMKRCVLHPHNEFEIPRHKRGEYDTSSSKMEDLKTAMHRGIPLFPIVAHPLIWNVTDGVGVGHDHKVPSLPENYLVSMRDLEKTEKIDEKYREKIESLMNAAKYWIDEAHALYEDRGGAVESNEEVKKVWAIWSGLNGFNYAYRLVAAKLGVGVVSFENAPFWRLIVDTTTGVASSQGSEKSYYWKYKDLVDENAAVREALDYKEKMYGTKGFEKNKEKWDMHVSPSTNLPSEISARPKHRPLVVFLGHVYSDTSVTYMIESGFNDQVDVIINTAFWCVKNNVDFVVKMHPAEKRVFKRRSPTETKLVNDPRWHAIQIAKRNTLLSVDGTNRLNTYKLVDAADVVVTVVSSSGLESVIMGKQVILTGAAFYGKLGFTRDASNPTELKSHLYFALRERLLSPSPPSSSSSSRSTRKVALSPSMYKKASTFFYVLRHYATVGRDDVDEIARRIVRACVPAL</sequence>
<evidence type="ECO:0000313" key="2">
    <source>
        <dbReference type="EMBL" id="CCO20517.1"/>
    </source>
</evidence>
<dbReference type="RefSeq" id="XP_007508413.1">
    <property type="nucleotide sequence ID" value="XM_007508351.1"/>
</dbReference>
<dbReference type="EMBL" id="FO082262">
    <property type="protein sequence ID" value="CCO20517.1"/>
    <property type="molecule type" value="Genomic_DNA"/>
</dbReference>
<reference evidence="2 3" key="1">
    <citation type="submission" date="2011-10" db="EMBL/GenBank/DDBJ databases">
        <authorList>
            <person name="Genoscope - CEA"/>
        </authorList>
    </citation>
    <scope>NUCLEOTIDE SEQUENCE [LARGE SCALE GENOMIC DNA]</scope>
    <source>
        <strain evidence="2 3">RCC 1105</strain>
    </source>
</reference>
<evidence type="ECO:0000256" key="1">
    <source>
        <dbReference type="SAM" id="MobiDB-lite"/>
    </source>
</evidence>
<dbReference type="Pfam" id="PF05159">
    <property type="entry name" value="Capsule_synth"/>
    <property type="match status" value="1"/>
</dbReference>
<dbReference type="KEGG" id="bpg:Bathy17g01400"/>
<dbReference type="GO" id="GO:0000271">
    <property type="term" value="P:polysaccharide biosynthetic process"/>
    <property type="evidence" value="ECO:0007669"/>
    <property type="project" value="InterPro"/>
</dbReference>
<dbReference type="GeneID" id="19010894"/>
<keyword evidence="3" id="KW-1185">Reference proteome</keyword>
<organism evidence="2 3">
    <name type="scientific">Bathycoccus prasinos</name>
    <dbReference type="NCBI Taxonomy" id="41875"/>
    <lineage>
        <taxon>Eukaryota</taxon>
        <taxon>Viridiplantae</taxon>
        <taxon>Chlorophyta</taxon>
        <taxon>Mamiellophyceae</taxon>
        <taxon>Mamiellales</taxon>
        <taxon>Bathycoccaceae</taxon>
        <taxon>Bathycoccus</taxon>
    </lineage>
</organism>
<protein>
    <recommendedName>
        <fullName evidence="4">Capsule polysaccharide biosynthesis protein</fullName>
    </recommendedName>
</protein>
<accession>K8EQK5</accession>
<evidence type="ECO:0008006" key="4">
    <source>
        <dbReference type="Google" id="ProtNLM"/>
    </source>
</evidence>
<proteinExistence type="predicted"/>
<evidence type="ECO:0000313" key="3">
    <source>
        <dbReference type="Proteomes" id="UP000198341"/>
    </source>
</evidence>
<dbReference type="AlphaFoldDB" id="K8EQK5"/>
<dbReference type="InterPro" id="IPR007833">
    <property type="entry name" value="Capsule_polysaccharide_synth"/>
</dbReference>
<gene>
    <name evidence="2" type="ordered locus">Bathy17g01400</name>
</gene>
<dbReference type="Proteomes" id="UP000198341">
    <property type="component" value="Chromosome 17"/>
</dbReference>